<evidence type="ECO:0000313" key="3">
    <source>
        <dbReference type="Proteomes" id="UP001178507"/>
    </source>
</evidence>
<feature type="region of interest" description="Disordered" evidence="1">
    <location>
        <begin position="161"/>
        <end position="180"/>
    </location>
</feature>
<reference evidence="2" key="1">
    <citation type="submission" date="2023-08" db="EMBL/GenBank/DDBJ databases">
        <authorList>
            <person name="Chen Y."/>
            <person name="Shah S."/>
            <person name="Dougan E. K."/>
            <person name="Thang M."/>
            <person name="Chan C."/>
        </authorList>
    </citation>
    <scope>NUCLEOTIDE SEQUENCE</scope>
</reference>
<name>A0AA36IKH5_9DINO</name>
<dbReference type="AlphaFoldDB" id="A0AA36IKH5"/>
<feature type="compositionally biased region" description="Pro residues" evidence="1">
    <location>
        <begin position="246"/>
        <end position="258"/>
    </location>
</feature>
<feature type="compositionally biased region" description="Basic and acidic residues" evidence="1">
    <location>
        <begin position="161"/>
        <end position="172"/>
    </location>
</feature>
<comment type="caution">
    <text evidence="2">The sequence shown here is derived from an EMBL/GenBank/DDBJ whole genome shotgun (WGS) entry which is preliminary data.</text>
</comment>
<evidence type="ECO:0000313" key="2">
    <source>
        <dbReference type="EMBL" id="CAJ1389226.1"/>
    </source>
</evidence>
<organism evidence="2 3">
    <name type="scientific">Effrenium voratum</name>
    <dbReference type="NCBI Taxonomy" id="2562239"/>
    <lineage>
        <taxon>Eukaryota</taxon>
        <taxon>Sar</taxon>
        <taxon>Alveolata</taxon>
        <taxon>Dinophyceae</taxon>
        <taxon>Suessiales</taxon>
        <taxon>Symbiodiniaceae</taxon>
        <taxon>Effrenium</taxon>
    </lineage>
</organism>
<dbReference type="EMBL" id="CAUJNA010001829">
    <property type="protein sequence ID" value="CAJ1389226.1"/>
    <property type="molecule type" value="Genomic_DNA"/>
</dbReference>
<keyword evidence="3" id="KW-1185">Reference proteome</keyword>
<gene>
    <name evidence="2" type="ORF">EVOR1521_LOCUS14891</name>
</gene>
<accession>A0AA36IKH5</accession>
<proteinExistence type="predicted"/>
<feature type="region of interest" description="Disordered" evidence="1">
    <location>
        <begin position="233"/>
        <end position="263"/>
    </location>
</feature>
<protein>
    <submittedName>
        <fullName evidence="2">Uncharacterized protein</fullName>
    </submittedName>
</protein>
<feature type="non-terminal residue" evidence="2">
    <location>
        <position position="1"/>
    </location>
</feature>
<sequence length="385" mass="42915">APEDAEASRAEIAQAQTKAAKLMFSRKDTTQLEAEQEANCRVECEDGTVMYKGPGGRLETHAERQSRLAHNCYMRFSRSLKCRDLPPSVMEAAKKRKHNKSILDSLFEDWLSAGEDWSESSIVLNHKSTETSKKRGRYVMKPYRTLKELHGKGMAEKLLQRKQEQQRAKGDAEPNWVEAHPDFPDVQDYMLLRVWDSTEFSEEEETSTSKSHKVEANVDSDQTRVLVKSMMGQRGLASGAPAAPAAAPPAPQDPAPPRAPKKSNPYSFAKVISGKLSVVSGKLTDVICWESKIQESSLSDQMKQGYKEELLKRKQGLQNTREALEAWYTSNSRTTDEDLSESAKTSYESLLGQAESITLDYAGLLKTLKPNLAPASAKKKASSKK</sequence>
<evidence type="ECO:0000256" key="1">
    <source>
        <dbReference type="SAM" id="MobiDB-lite"/>
    </source>
</evidence>
<dbReference type="Proteomes" id="UP001178507">
    <property type="component" value="Unassembled WGS sequence"/>
</dbReference>